<evidence type="ECO:0000313" key="3">
    <source>
        <dbReference type="Proteomes" id="UP001054837"/>
    </source>
</evidence>
<feature type="transmembrane region" description="Helical" evidence="1">
    <location>
        <begin position="67"/>
        <end position="93"/>
    </location>
</feature>
<comment type="caution">
    <text evidence="2">The sequence shown here is derived from an EMBL/GenBank/DDBJ whole genome shotgun (WGS) entry which is preliminary data.</text>
</comment>
<organism evidence="2 3">
    <name type="scientific">Caerostris darwini</name>
    <dbReference type="NCBI Taxonomy" id="1538125"/>
    <lineage>
        <taxon>Eukaryota</taxon>
        <taxon>Metazoa</taxon>
        <taxon>Ecdysozoa</taxon>
        <taxon>Arthropoda</taxon>
        <taxon>Chelicerata</taxon>
        <taxon>Arachnida</taxon>
        <taxon>Araneae</taxon>
        <taxon>Araneomorphae</taxon>
        <taxon>Entelegynae</taxon>
        <taxon>Araneoidea</taxon>
        <taxon>Araneidae</taxon>
        <taxon>Caerostris</taxon>
    </lineage>
</organism>
<sequence length="102" mass="12137">MNSFFSMKFRHFPFHQKKQKQESLFRIPYVWDLKQVMIFRGECLRIECSTLRYGEDRKLRGVPPPSLRTVAVILFSPTLAYLSILFLSLNVVFYGNEMLDRV</sequence>
<reference evidence="2 3" key="1">
    <citation type="submission" date="2021-06" db="EMBL/GenBank/DDBJ databases">
        <title>Caerostris darwini draft genome.</title>
        <authorList>
            <person name="Kono N."/>
            <person name="Arakawa K."/>
        </authorList>
    </citation>
    <scope>NUCLEOTIDE SEQUENCE [LARGE SCALE GENOMIC DNA]</scope>
</reference>
<keyword evidence="1" id="KW-0812">Transmembrane</keyword>
<keyword evidence="1" id="KW-0472">Membrane</keyword>
<keyword evidence="3" id="KW-1185">Reference proteome</keyword>
<accession>A0AAV4PCJ8</accession>
<evidence type="ECO:0000256" key="1">
    <source>
        <dbReference type="SAM" id="Phobius"/>
    </source>
</evidence>
<gene>
    <name evidence="2" type="ORF">CDAR_393871</name>
</gene>
<dbReference type="Proteomes" id="UP001054837">
    <property type="component" value="Unassembled WGS sequence"/>
</dbReference>
<evidence type="ECO:0000313" key="2">
    <source>
        <dbReference type="EMBL" id="GIX95002.1"/>
    </source>
</evidence>
<dbReference type="AlphaFoldDB" id="A0AAV4PCJ8"/>
<keyword evidence="1" id="KW-1133">Transmembrane helix</keyword>
<name>A0AAV4PCJ8_9ARAC</name>
<dbReference type="EMBL" id="BPLQ01002691">
    <property type="protein sequence ID" value="GIX95002.1"/>
    <property type="molecule type" value="Genomic_DNA"/>
</dbReference>
<proteinExistence type="predicted"/>
<protein>
    <submittedName>
        <fullName evidence="2">Uncharacterized protein</fullName>
    </submittedName>
</protein>